<evidence type="ECO:0000313" key="2">
    <source>
        <dbReference type="Proteomes" id="UP001229651"/>
    </source>
</evidence>
<evidence type="ECO:0008006" key="3">
    <source>
        <dbReference type="Google" id="ProtNLM"/>
    </source>
</evidence>
<name>A0ABU0ETG2_9PSEU</name>
<organism evidence="1 2">
    <name type="scientific">Amycolatopsis thermophila</name>
    <dbReference type="NCBI Taxonomy" id="206084"/>
    <lineage>
        <taxon>Bacteria</taxon>
        <taxon>Bacillati</taxon>
        <taxon>Actinomycetota</taxon>
        <taxon>Actinomycetes</taxon>
        <taxon>Pseudonocardiales</taxon>
        <taxon>Pseudonocardiaceae</taxon>
        <taxon>Amycolatopsis</taxon>
    </lineage>
</organism>
<evidence type="ECO:0000313" key="1">
    <source>
        <dbReference type="EMBL" id="MDQ0378082.1"/>
    </source>
</evidence>
<gene>
    <name evidence="1" type="ORF">FB470_002076</name>
</gene>
<proteinExistence type="predicted"/>
<keyword evidence="2" id="KW-1185">Reference proteome</keyword>
<dbReference type="Proteomes" id="UP001229651">
    <property type="component" value="Unassembled WGS sequence"/>
</dbReference>
<reference evidence="1 2" key="1">
    <citation type="submission" date="2023-07" db="EMBL/GenBank/DDBJ databases">
        <title>Sequencing the genomes of 1000 actinobacteria strains.</title>
        <authorList>
            <person name="Klenk H.-P."/>
        </authorList>
    </citation>
    <scope>NUCLEOTIDE SEQUENCE [LARGE SCALE GENOMIC DNA]</scope>
    <source>
        <strain evidence="1 2">DSM 45805</strain>
    </source>
</reference>
<comment type="caution">
    <text evidence="1">The sequence shown here is derived from an EMBL/GenBank/DDBJ whole genome shotgun (WGS) entry which is preliminary data.</text>
</comment>
<sequence>MFEAAGKTLATLVRAIDTAISKYDASDEAATDALSTFKDQESR</sequence>
<protein>
    <recommendedName>
        <fullName evidence="3">Excreted virulence factor EspC, type VII ESX diderm</fullName>
    </recommendedName>
</protein>
<dbReference type="RefSeq" id="WP_306990689.1">
    <property type="nucleotide sequence ID" value="NZ_JAUSUT010000001.1"/>
</dbReference>
<accession>A0ABU0ETG2</accession>
<dbReference type="EMBL" id="JAUSUT010000001">
    <property type="protein sequence ID" value="MDQ0378082.1"/>
    <property type="molecule type" value="Genomic_DNA"/>
</dbReference>